<reference evidence="1" key="1">
    <citation type="submission" date="2024-07" db="EMBL/GenBank/DDBJ databases">
        <title>Metagenome and Metagenome-Assembled Genomes of Archaea from a hot spring from the geothermal field of Los Azufres, Mexico.</title>
        <authorList>
            <person name="Marin-Paredes R."/>
            <person name="Martinez-Romero E."/>
            <person name="Servin-Garciduenas L.E."/>
        </authorList>
    </citation>
    <scope>NUCLEOTIDE SEQUENCE</scope>
</reference>
<sequence length="235" mass="25886">MCRFFLYLGGRPPDQLLLDFVEISRKDRTIGWSHGSGWGVLFAKPGGYGLYKSTRPIWESYIAPPDGYILYILHSRLASVGSISLENTHPIVYGGYAIAHNGTLDRGEFAKALRQLGVETKTGGSTDTELILKAFVDLGGDLKALKEVARLAAQYTVKDEPMMNFVIASLDGSAAYLVTYREVEEPHFTPVISIDNTSVAAASEPLKGRENWKIIPNKSIYIYSASNNEVSLDSF</sequence>
<proteinExistence type="predicted"/>
<protein>
    <submittedName>
        <fullName evidence="1">Class II glutamine amidotransferase</fullName>
    </submittedName>
</protein>
<organism evidence="1 2">
    <name type="scientific">Thermoproteus sp. AZ2</name>
    <dbReference type="NCBI Taxonomy" id="1609232"/>
    <lineage>
        <taxon>Archaea</taxon>
        <taxon>Thermoproteota</taxon>
        <taxon>Thermoprotei</taxon>
        <taxon>Thermoproteales</taxon>
        <taxon>Thermoproteaceae</taxon>
        <taxon>Thermoproteus</taxon>
    </lineage>
</organism>
<keyword evidence="1" id="KW-0315">Glutamine amidotransferase</keyword>
<dbReference type="Proteomes" id="UP000033636">
    <property type="component" value="Unassembled WGS sequence"/>
</dbReference>
<comment type="caution">
    <text evidence="1">The sequence shown here is derived from an EMBL/GenBank/DDBJ whole genome shotgun (WGS) entry which is preliminary data.</text>
</comment>
<evidence type="ECO:0000313" key="2">
    <source>
        <dbReference type="Proteomes" id="UP000033636"/>
    </source>
</evidence>
<dbReference type="EMBL" id="JZWT02000001">
    <property type="protein sequence ID" value="MFB6489701.1"/>
    <property type="molecule type" value="Genomic_DNA"/>
</dbReference>
<accession>A0ACC6UYG4</accession>
<gene>
    <name evidence="1" type="ORF">TU35_000380</name>
</gene>
<evidence type="ECO:0000313" key="1">
    <source>
        <dbReference type="EMBL" id="MFB6489701.1"/>
    </source>
</evidence>
<name>A0ACC6UYG4_9CREN</name>